<keyword evidence="1" id="KW-0472">Membrane</keyword>
<dbReference type="AlphaFoldDB" id="A0A3M7TBK8"/>
<dbReference type="EMBL" id="REGN01000044">
    <property type="protein sequence ID" value="RNA44911.1"/>
    <property type="molecule type" value="Genomic_DNA"/>
</dbReference>
<keyword evidence="1" id="KW-0812">Transmembrane</keyword>
<sequence>MANNSMISCRHILLERSCIIFLPSAFNISAVTPSIPGTFMFFTAFTSVFFSYGLKALLCQYAGQYHLVQVVFLDGNESKIMKN</sequence>
<comment type="caution">
    <text evidence="2">The sequence shown here is derived from an EMBL/GenBank/DDBJ whole genome shotgun (WGS) entry which is preliminary data.</text>
</comment>
<evidence type="ECO:0000256" key="1">
    <source>
        <dbReference type="SAM" id="Phobius"/>
    </source>
</evidence>
<proteinExistence type="predicted"/>
<accession>A0A3M7TBK8</accession>
<dbReference type="Proteomes" id="UP000276133">
    <property type="component" value="Unassembled WGS sequence"/>
</dbReference>
<organism evidence="2 3">
    <name type="scientific">Brachionus plicatilis</name>
    <name type="common">Marine rotifer</name>
    <name type="synonym">Brachionus muelleri</name>
    <dbReference type="NCBI Taxonomy" id="10195"/>
    <lineage>
        <taxon>Eukaryota</taxon>
        <taxon>Metazoa</taxon>
        <taxon>Spiralia</taxon>
        <taxon>Gnathifera</taxon>
        <taxon>Rotifera</taxon>
        <taxon>Eurotatoria</taxon>
        <taxon>Monogononta</taxon>
        <taxon>Pseudotrocha</taxon>
        <taxon>Ploima</taxon>
        <taxon>Brachionidae</taxon>
        <taxon>Brachionus</taxon>
    </lineage>
</organism>
<keyword evidence="3" id="KW-1185">Reference proteome</keyword>
<evidence type="ECO:0000313" key="2">
    <source>
        <dbReference type="EMBL" id="RNA44911.1"/>
    </source>
</evidence>
<protein>
    <submittedName>
        <fullName evidence="2">Uncharacterized protein</fullName>
    </submittedName>
</protein>
<keyword evidence="1" id="KW-1133">Transmembrane helix</keyword>
<feature type="transmembrane region" description="Helical" evidence="1">
    <location>
        <begin position="12"/>
        <end position="32"/>
    </location>
</feature>
<name>A0A3M7TBK8_BRAPC</name>
<gene>
    <name evidence="2" type="ORF">BpHYR1_008647</name>
</gene>
<evidence type="ECO:0000313" key="3">
    <source>
        <dbReference type="Proteomes" id="UP000276133"/>
    </source>
</evidence>
<feature type="transmembrane region" description="Helical" evidence="1">
    <location>
        <begin position="38"/>
        <end position="58"/>
    </location>
</feature>
<reference evidence="2 3" key="1">
    <citation type="journal article" date="2018" name="Sci. Rep.">
        <title>Genomic signatures of local adaptation to the degree of environmental predictability in rotifers.</title>
        <authorList>
            <person name="Franch-Gras L."/>
            <person name="Hahn C."/>
            <person name="Garcia-Roger E.M."/>
            <person name="Carmona M.J."/>
            <person name="Serra M."/>
            <person name="Gomez A."/>
        </authorList>
    </citation>
    <scope>NUCLEOTIDE SEQUENCE [LARGE SCALE GENOMIC DNA]</scope>
    <source>
        <strain evidence="2">HYR1</strain>
    </source>
</reference>